<reference evidence="1" key="1">
    <citation type="submission" date="2021-06" db="EMBL/GenBank/DDBJ databases">
        <authorList>
            <person name="Kallberg Y."/>
            <person name="Tangrot J."/>
            <person name="Rosling A."/>
        </authorList>
    </citation>
    <scope>NUCLEOTIDE SEQUENCE</scope>
    <source>
        <strain evidence="1">AU212A</strain>
    </source>
</reference>
<sequence>MVVHTCNRYGKNFLKLAKLPPTPLLQNPTTNQIPTQTYVLVGDLIQLDGTPSSPIQNIFSNNVSSNLPQNDTEWFDNMEDRYNASIDEKWPELARTLLYDYSKRNIITVEGNFGGKPVRKNYRLMNKELIFEECESNLNPLRLHQNLTAMSLWQAVIPSSKNIKYRFNHYVEDRNKYLEAPYMPQLIANAREQITKVLKAELRKKDQIKTALIAQCIYSGHVSKRKDKLKSSLTIIAYHRSLMRIILTEEDINEHINLSISEIDNAIDSFMQEGSEMNLVRIEMLTIEAYTFRRTTGGSYISTSKKLANTKCTINPDNSDIINPATVKLDGIPMPTPICSYIFNKIEEMNPDISINVWEWKKETATPKAVIASKNYKRQHIIDLMALIDITKSKDKYEQKNHFFWIKNLDGLVNGDTAHHGKRYLCRKYTISLPSEKAFANHFEHCLRLGEATQKVKLPIKDINDFEKFKNYGRMINAP</sequence>
<feature type="non-terminal residue" evidence="1">
    <location>
        <position position="479"/>
    </location>
</feature>
<organism evidence="1 2">
    <name type="scientific">Scutellospora calospora</name>
    <dbReference type="NCBI Taxonomy" id="85575"/>
    <lineage>
        <taxon>Eukaryota</taxon>
        <taxon>Fungi</taxon>
        <taxon>Fungi incertae sedis</taxon>
        <taxon>Mucoromycota</taxon>
        <taxon>Glomeromycotina</taxon>
        <taxon>Glomeromycetes</taxon>
        <taxon>Diversisporales</taxon>
        <taxon>Gigasporaceae</taxon>
        <taxon>Scutellospora</taxon>
    </lineage>
</organism>
<evidence type="ECO:0000313" key="2">
    <source>
        <dbReference type="Proteomes" id="UP000789860"/>
    </source>
</evidence>
<dbReference type="EMBL" id="CAJVPM010001874">
    <property type="protein sequence ID" value="CAG8475523.1"/>
    <property type="molecule type" value="Genomic_DNA"/>
</dbReference>
<proteinExistence type="predicted"/>
<accession>A0ACA9KJQ7</accession>
<evidence type="ECO:0000313" key="1">
    <source>
        <dbReference type="EMBL" id="CAG8475523.1"/>
    </source>
</evidence>
<protein>
    <submittedName>
        <fullName evidence="1">11073_t:CDS:1</fullName>
    </submittedName>
</protein>
<comment type="caution">
    <text evidence="1">The sequence shown here is derived from an EMBL/GenBank/DDBJ whole genome shotgun (WGS) entry which is preliminary data.</text>
</comment>
<keyword evidence="2" id="KW-1185">Reference proteome</keyword>
<name>A0ACA9KJQ7_9GLOM</name>
<dbReference type="Proteomes" id="UP000789860">
    <property type="component" value="Unassembled WGS sequence"/>
</dbReference>
<gene>
    <name evidence="1" type="ORF">SCALOS_LOCUS2206</name>
</gene>